<dbReference type="EMBL" id="CAJNOR010009403">
    <property type="protein sequence ID" value="CAF1644283.1"/>
    <property type="molecule type" value="Genomic_DNA"/>
</dbReference>
<reference evidence="2" key="1">
    <citation type="submission" date="2021-02" db="EMBL/GenBank/DDBJ databases">
        <authorList>
            <person name="Nowell W R."/>
        </authorList>
    </citation>
    <scope>NUCLEOTIDE SEQUENCE</scope>
</reference>
<dbReference type="Proteomes" id="UP000663828">
    <property type="component" value="Unassembled WGS sequence"/>
</dbReference>
<evidence type="ECO:0000313" key="3">
    <source>
        <dbReference type="Proteomes" id="UP000663828"/>
    </source>
</evidence>
<dbReference type="AlphaFoldDB" id="A0A816DW50"/>
<name>A0A816DW50_ADIRI</name>
<keyword evidence="1" id="KW-0812">Transmembrane</keyword>
<keyword evidence="1" id="KW-0472">Membrane</keyword>
<protein>
    <submittedName>
        <fullName evidence="2">Uncharacterized protein</fullName>
    </submittedName>
</protein>
<keyword evidence="3" id="KW-1185">Reference proteome</keyword>
<accession>A0A816DW50</accession>
<gene>
    <name evidence="2" type="ORF">XAT740_LOCUS53864</name>
</gene>
<keyword evidence="1" id="KW-1133">Transmembrane helix</keyword>
<sequence length="120" mass="13955">MGSEYGIVRPENVARPAAFWFILLAVIDRWLLPNQNVYYRRMSTVKNGKRSMIVVFILSVIVFLHVIYSYESNLVYAPVRCYGVTLTCRFVTDVLFILGSIFIRLELMLVFGLLTIRNIR</sequence>
<feature type="transmembrane region" description="Helical" evidence="1">
    <location>
        <begin position="90"/>
        <end position="116"/>
    </location>
</feature>
<proteinExistence type="predicted"/>
<evidence type="ECO:0000256" key="1">
    <source>
        <dbReference type="SAM" id="Phobius"/>
    </source>
</evidence>
<organism evidence="2 3">
    <name type="scientific">Adineta ricciae</name>
    <name type="common">Rotifer</name>
    <dbReference type="NCBI Taxonomy" id="249248"/>
    <lineage>
        <taxon>Eukaryota</taxon>
        <taxon>Metazoa</taxon>
        <taxon>Spiralia</taxon>
        <taxon>Gnathifera</taxon>
        <taxon>Rotifera</taxon>
        <taxon>Eurotatoria</taxon>
        <taxon>Bdelloidea</taxon>
        <taxon>Adinetida</taxon>
        <taxon>Adinetidae</taxon>
        <taxon>Adineta</taxon>
    </lineage>
</organism>
<comment type="caution">
    <text evidence="2">The sequence shown here is derived from an EMBL/GenBank/DDBJ whole genome shotgun (WGS) entry which is preliminary data.</text>
</comment>
<evidence type="ECO:0000313" key="2">
    <source>
        <dbReference type="EMBL" id="CAF1644283.1"/>
    </source>
</evidence>
<feature type="transmembrane region" description="Helical" evidence="1">
    <location>
        <begin position="13"/>
        <end position="32"/>
    </location>
</feature>
<feature type="transmembrane region" description="Helical" evidence="1">
    <location>
        <begin position="52"/>
        <end position="70"/>
    </location>
</feature>